<dbReference type="InterPro" id="IPR002545">
    <property type="entry name" value="CheW-lke_dom"/>
</dbReference>
<reference evidence="2 3" key="1">
    <citation type="journal article" date="2017" name="Int. J. Syst. Evol. Microbiol.">
        <title>Gemmobacter straminiformis sp. nov., isolated from an artificial fountain.</title>
        <authorList>
            <person name="Kang J.Y."/>
            <person name="Kim M.J."/>
            <person name="Chun J."/>
            <person name="Son K.P."/>
            <person name="Jahng K.Y."/>
        </authorList>
    </citation>
    <scope>NUCLEOTIDE SEQUENCE [LARGE SCALE GENOMIC DNA]</scope>
    <source>
        <strain evidence="2 3">CAM-8</strain>
    </source>
</reference>
<dbReference type="Pfam" id="PF01584">
    <property type="entry name" value="CheW"/>
    <property type="match status" value="1"/>
</dbReference>
<evidence type="ECO:0000259" key="1">
    <source>
        <dbReference type="PROSITE" id="PS50851"/>
    </source>
</evidence>
<dbReference type="RefSeq" id="WP_185795760.1">
    <property type="nucleotide sequence ID" value="NZ_JACLQD010000001.1"/>
</dbReference>
<dbReference type="AlphaFoldDB" id="A0A842I324"/>
<dbReference type="SUPFAM" id="SSF50341">
    <property type="entry name" value="CheW-like"/>
    <property type="match status" value="1"/>
</dbReference>
<dbReference type="Proteomes" id="UP000555411">
    <property type="component" value="Unassembled WGS sequence"/>
</dbReference>
<dbReference type="Gene3D" id="2.30.30.40">
    <property type="entry name" value="SH3 Domains"/>
    <property type="match status" value="1"/>
</dbReference>
<keyword evidence="3" id="KW-1185">Reference proteome</keyword>
<dbReference type="InterPro" id="IPR039315">
    <property type="entry name" value="CheW"/>
</dbReference>
<dbReference type="PROSITE" id="PS50851">
    <property type="entry name" value="CHEW"/>
    <property type="match status" value="1"/>
</dbReference>
<gene>
    <name evidence="2" type="ORF">H7F16_01365</name>
</gene>
<organism evidence="2 3">
    <name type="scientific">Paragemmobacter straminiformis</name>
    <dbReference type="NCBI Taxonomy" id="2045119"/>
    <lineage>
        <taxon>Bacteria</taxon>
        <taxon>Pseudomonadati</taxon>
        <taxon>Pseudomonadota</taxon>
        <taxon>Alphaproteobacteria</taxon>
        <taxon>Rhodobacterales</taxon>
        <taxon>Paracoccaceae</taxon>
        <taxon>Paragemmobacter</taxon>
    </lineage>
</organism>
<dbReference type="Gene3D" id="2.40.50.180">
    <property type="entry name" value="CheA-289, Domain 4"/>
    <property type="match status" value="1"/>
</dbReference>
<sequence>MKLASLRKTEHLTLVTLALGSQTLAVPADVLREILDPLPVTRVPGAGAFVPHVVNVRGSVVPLANLKIALGIPEAGVDDRSRILVLEIPLDGEPALVAIQADAVHEVTTIETLRIERVPETASLWPPEYLIGLYKGAEGFVLLPDLPAIFSAQTSQAAAA</sequence>
<comment type="caution">
    <text evidence="2">The sequence shown here is derived from an EMBL/GenBank/DDBJ whole genome shotgun (WGS) entry which is preliminary data.</text>
</comment>
<protein>
    <submittedName>
        <fullName evidence="2">Chemotaxis protein CheW</fullName>
    </submittedName>
</protein>
<dbReference type="GO" id="GO:0005829">
    <property type="term" value="C:cytosol"/>
    <property type="evidence" value="ECO:0007669"/>
    <property type="project" value="TreeGrafter"/>
</dbReference>
<dbReference type="PANTHER" id="PTHR22617">
    <property type="entry name" value="CHEMOTAXIS SENSOR HISTIDINE KINASE-RELATED"/>
    <property type="match status" value="1"/>
</dbReference>
<dbReference type="EMBL" id="JACLQD010000001">
    <property type="protein sequence ID" value="MBC2834136.1"/>
    <property type="molecule type" value="Genomic_DNA"/>
</dbReference>
<dbReference type="InterPro" id="IPR036061">
    <property type="entry name" value="CheW-like_dom_sf"/>
</dbReference>
<dbReference type="SMART" id="SM00260">
    <property type="entry name" value="CheW"/>
    <property type="match status" value="1"/>
</dbReference>
<evidence type="ECO:0000313" key="2">
    <source>
        <dbReference type="EMBL" id="MBC2834136.1"/>
    </source>
</evidence>
<feature type="domain" description="CheW-like" evidence="1">
    <location>
        <begin position="11"/>
        <end position="155"/>
    </location>
</feature>
<dbReference type="GO" id="GO:0007165">
    <property type="term" value="P:signal transduction"/>
    <property type="evidence" value="ECO:0007669"/>
    <property type="project" value="InterPro"/>
</dbReference>
<evidence type="ECO:0000313" key="3">
    <source>
        <dbReference type="Proteomes" id="UP000555411"/>
    </source>
</evidence>
<proteinExistence type="predicted"/>
<dbReference type="GO" id="GO:0006935">
    <property type="term" value="P:chemotaxis"/>
    <property type="evidence" value="ECO:0007669"/>
    <property type="project" value="InterPro"/>
</dbReference>
<name>A0A842I324_9RHOB</name>
<accession>A0A842I324</accession>
<dbReference type="PANTHER" id="PTHR22617:SF23">
    <property type="entry name" value="CHEMOTAXIS PROTEIN CHEW"/>
    <property type="match status" value="1"/>
</dbReference>